<evidence type="ECO:0000256" key="1">
    <source>
        <dbReference type="SAM" id="SignalP"/>
    </source>
</evidence>
<dbReference type="SUPFAM" id="SSF63411">
    <property type="entry name" value="LuxS/MPP-like metallohydrolase"/>
    <property type="match status" value="4"/>
</dbReference>
<evidence type="ECO:0000313" key="5">
    <source>
        <dbReference type="Proteomes" id="UP001138540"/>
    </source>
</evidence>
<sequence length="954" mass="101883">MALIFPKRSLSFFSGVCSAALVLSLSTATPAWAQSSPAAAAVKPAPLTDLVRQVDIPYEMFTLKNGLRVIVHTDRKAPVVGVTVYYRVGSKNEPEGKTGFAHLFEHLMFGGSENVPTPDETLMGAGASGLNGSTWFDRTNYVETMPTGALDLALFAEADRMGHLLGAVTQAKLDAQRAVVQNEKRQGDNQPYGLVEYAQLAALLPKGHPYAHSTIGSMADLDSASLEDVKTWFRDNYGPNNAILVLAGDIDLQTAREKAEKYFGAIPAGPVVKPVVSPVPTLPARIDQVMKDRVATTRLHRMWVTPGRNDKDSSLLAVGAAVLGGLSSSRLDNELVRKEQVAVGVTASLQQFEQIGFVEVTADVKPGVDPGLVSRRLDEIIADYVKTGPSADEVTRVATRQVSAEIAALEVVGGFGGKATTLAEGLLYAGDPGQYKKDLAAIASATPKGVTAAMQRWLTRPVYALKVEPGEREDYEEAAVSAPGDAAAQEAAPAAAPKLALPDVKSSPALDFPDVETATLANGIKVHLARRATVPAVRIAVSFDAGIASDRKDRLGLSALMLSLLDEGTTTRSTIQIAEEQERLGASISTGQSMDRTSVSLFALKANLAPSLDLLDDVVRNPAFAPGEVERLRATQLAGIAAEKTQPQGLASRAIFPLLYGNQHPYGSSASGRGDEASVKAITREDLLRYHSSWMVPSKAEIFVAGDITMAEIKPLLDARFGHWPQNRMASPTKDFAVTIPDPKPGVYLIDRPQSPQSMILGGVVTTAKGSDDLLAFSTANVILGDDFLSRLNTDIREVKGWSYGVRAYLTPRVERSPYIVAAPVQADKTGPAIAAMRDDIAQFVGSKGVTPQEFRRVISGEIAKLPARFETTGAVLGQMQADALFGRPFTYVETLGQRYAALTPDELDKAARTLIDPARLSWVVVGDKAKIRDQLDALGMPVTEIDSDSPAAQ</sequence>
<reference evidence="4 5" key="1">
    <citation type="submission" date="2020-08" db="EMBL/GenBank/DDBJ databases">
        <title>Exploring microbial biodiversity for novel pathways involved in the catabolism of aromatic compounds derived from lignin.</title>
        <authorList>
            <person name="Elkins J."/>
        </authorList>
    </citation>
    <scope>NUCLEOTIDE SEQUENCE [LARGE SCALE GENOMIC DNA]</scope>
    <source>
        <strain evidence="4 5">B1D3A</strain>
    </source>
</reference>
<feature type="chain" id="PRO_5045597802" evidence="1">
    <location>
        <begin position="34"/>
        <end position="954"/>
    </location>
</feature>
<dbReference type="EMBL" id="JACHKA010000001">
    <property type="protein sequence ID" value="MBB5984241.1"/>
    <property type="molecule type" value="Genomic_DNA"/>
</dbReference>
<proteinExistence type="predicted"/>
<dbReference type="PANTHER" id="PTHR11851:SF224">
    <property type="entry name" value="PROCESSING PROTEASE"/>
    <property type="match status" value="1"/>
</dbReference>
<dbReference type="InterPro" id="IPR050361">
    <property type="entry name" value="MPP/UQCRC_Complex"/>
</dbReference>
<gene>
    <name evidence="4" type="ORF">HNP60_000215</name>
</gene>
<dbReference type="Proteomes" id="UP001138540">
    <property type="component" value="Unassembled WGS sequence"/>
</dbReference>
<feature type="signal peptide" evidence="1">
    <location>
        <begin position="1"/>
        <end position="33"/>
    </location>
</feature>
<feature type="domain" description="Peptidase M16 C-terminal" evidence="3">
    <location>
        <begin position="682"/>
        <end position="860"/>
    </location>
</feature>
<name>A0ABR6NAD3_9SPHN</name>
<evidence type="ECO:0000259" key="2">
    <source>
        <dbReference type="Pfam" id="PF00675"/>
    </source>
</evidence>
<dbReference type="InterPro" id="IPR007863">
    <property type="entry name" value="Peptidase_M16_C"/>
</dbReference>
<dbReference type="Pfam" id="PF05193">
    <property type="entry name" value="Peptidase_M16_C"/>
    <property type="match status" value="2"/>
</dbReference>
<dbReference type="PANTHER" id="PTHR11851">
    <property type="entry name" value="METALLOPROTEASE"/>
    <property type="match status" value="1"/>
</dbReference>
<organism evidence="4 5">
    <name type="scientific">Sphingobium lignivorans</name>
    <dbReference type="NCBI Taxonomy" id="2735886"/>
    <lineage>
        <taxon>Bacteria</taxon>
        <taxon>Pseudomonadati</taxon>
        <taxon>Pseudomonadota</taxon>
        <taxon>Alphaproteobacteria</taxon>
        <taxon>Sphingomonadales</taxon>
        <taxon>Sphingomonadaceae</taxon>
        <taxon>Sphingobium</taxon>
    </lineage>
</organism>
<dbReference type="Gene3D" id="3.30.830.10">
    <property type="entry name" value="Metalloenzyme, LuxS/M16 peptidase-like"/>
    <property type="match status" value="4"/>
</dbReference>
<dbReference type="InterPro" id="IPR011249">
    <property type="entry name" value="Metalloenz_LuxS/M16"/>
</dbReference>
<keyword evidence="5" id="KW-1185">Reference proteome</keyword>
<feature type="domain" description="Peptidase M16 N-terminal" evidence="2">
    <location>
        <begin position="68"/>
        <end position="195"/>
    </location>
</feature>
<dbReference type="InterPro" id="IPR011765">
    <property type="entry name" value="Pept_M16_N"/>
</dbReference>
<evidence type="ECO:0000259" key="3">
    <source>
        <dbReference type="Pfam" id="PF05193"/>
    </source>
</evidence>
<feature type="domain" description="Peptidase M16 N-terminal" evidence="2">
    <location>
        <begin position="526"/>
        <end position="650"/>
    </location>
</feature>
<evidence type="ECO:0000313" key="4">
    <source>
        <dbReference type="EMBL" id="MBB5984241.1"/>
    </source>
</evidence>
<accession>A0ABR6NAD3</accession>
<protein>
    <submittedName>
        <fullName evidence="4">Zn-dependent peptidase</fullName>
    </submittedName>
</protein>
<comment type="caution">
    <text evidence="4">The sequence shown here is derived from an EMBL/GenBank/DDBJ whole genome shotgun (WGS) entry which is preliminary data.</text>
</comment>
<keyword evidence="1" id="KW-0732">Signal</keyword>
<dbReference type="Pfam" id="PF00675">
    <property type="entry name" value="Peptidase_M16"/>
    <property type="match status" value="2"/>
</dbReference>
<feature type="domain" description="Peptidase M16 C-terminal" evidence="3">
    <location>
        <begin position="224"/>
        <end position="397"/>
    </location>
</feature>
<dbReference type="RefSeq" id="WP_184149125.1">
    <property type="nucleotide sequence ID" value="NZ_JACHKA010000001.1"/>
</dbReference>